<dbReference type="EMBL" id="CAJPWZ010000357">
    <property type="protein sequence ID" value="CAG2191190.1"/>
    <property type="molecule type" value="Genomic_DNA"/>
</dbReference>
<keyword evidence="2" id="KW-1185">Reference proteome</keyword>
<dbReference type="Proteomes" id="UP000683360">
    <property type="component" value="Unassembled WGS sequence"/>
</dbReference>
<evidence type="ECO:0000313" key="2">
    <source>
        <dbReference type="Proteomes" id="UP000683360"/>
    </source>
</evidence>
<sequence length="173" mass="19931">MSGLPIEILNPKMISSFKESTELQSRNANLNIGLQHDVSGIFLKGLEKLRILDFAGNGIENLNPNLLRFSVYSLYSIDLSNKNFDDFPFKITGLKNLSYINLENNKIIGFDETVTNELDDLEIEKILPEDMPKSLLRIWNNVTCIEAEEYVSEENTPQFQHLFWKRLYQSIIA</sequence>
<proteinExistence type="predicted"/>
<dbReference type="OrthoDB" id="6105302at2759"/>
<protein>
    <submittedName>
        <fullName evidence="1">Uncharacterized protein</fullName>
    </submittedName>
</protein>
<dbReference type="InterPro" id="IPR032675">
    <property type="entry name" value="LRR_dom_sf"/>
</dbReference>
<accession>A0A8S3Q6Y6</accession>
<gene>
    <name evidence="1" type="ORF">MEDL_6453</name>
</gene>
<comment type="caution">
    <text evidence="1">The sequence shown here is derived from an EMBL/GenBank/DDBJ whole genome shotgun (WGS) entry which is preliminary data.</text>
</comment>
<dbReference type="SUPFAM" id="SSF52058">
    <property type="entry name" value="L domain-like"/>
    <property type="match status" value="1"/>
</dbReference>
<organism evidence="1 2">
    <name type="scientific">Mytilus edulis</name>
    <name type="common">Blue mussel</name>
    <dbReference type="NCBI Taxonomy" id="6550"/>
    <lineage>
        <taxon>Eukaryota</taxon>
        <taxon>Metazoa</taxon>
        <taxon>Spiralia</taxon>
        <taxon>Lophotrochozoa</taxon>
        <taxon>Mollusca</taxon>
        <taxon>Bivalvia</taxon>
        <taxon>Autobranchia</taxon>
        <taxon>Pteriomorphia</taxon>
        <taxon>Mytilida</taxon>
        <taxon>Mytiloidea</taxon>
        <taxon>Mytilidae</taxon>
        <taxon>Mytilinae</taxon>
        <taxon>Mytilus</taxon>
    </lineage>
</organism>
<dbReference type="AlphaFoldDB" id="A0A8S3Q6Y6"/>
<dbReference type="Gene3D" id="3.80.10.10">
    <property type="entry name" value="Ribonuclease Inhibitor"/>
    <property type="match status" value="1"/>
</dbReference>
<reference evidence="1" key="1">
    <citation type="submission" date="2021-03" db="EMBL/GenBank/DDBJ databases">
        <authorList>
            <person name="Bekaert M."/>
        </authorList>
    </citation>
    <scope>NUCLEOTIDE SEQUENCE</scope>
</reference>
<evidence type="ECO:0000313" key="1">
    <source>
        <dbReference type="EMBL" id="CAG2191190.1"/>
    </source>
</evidence>
<name>A0A8S3Q6Y6_MYTED</name>